<comment type="caution">
    <text evidence="2">The sequence shown here is derived from an EMBL/GenBank/DDBJ whole genome shotgun (WGS) entry which is preliminary data.</text>
</comment>
<feature type="domain" description="EAL" evidence="1">
    <location>
        <begin position="1"/>
        <end position="51"/>
    </location>
</feature>
<dbReference type="Proteomes" id="UP001231109">
    <property type="component" value="Unassembled WGS sequence"/>
</dbReference>
<dbReference type="PROSITE" id="PS50883">
    <property type="entry name" value="EAL"/>
    <property type="match status" value="1"/>
</dbReference>
<dbReference type="InterPro" id="IPR035919">
    <property type="entry name" value="EAL_sf"/>
</dbReference>
<dbReference type="Pfam" id="PF00563">
    <property type="entry name" value="EAL"/>
    <property type="match status" value="1"/>
</dbReference>
<dbReference type="Gene3D" id="3.20.20.450">
    <property type="entry name" value="EAL domain"/>
    <property type="match status" value="1"/>
</dbReference>
<accession>A0ABT9HW70</accession>
<name>A0ABT9HW70_9GAMM</name>
<evidence type="ECO:0000313" key="2">
    <source>
        <dbReference type="EMBL" id="MDP5135351.1"/>
    </source>
</evidence>
<evidence type="ECO:0000313" key="3">
    <source>
        <dbReference type="Proteomes" id="UP001231109"/>
    </source>
</evidence>
<reference evidence="2 3" key="1">
    <citation type="submission" date="2022-11" db="EMBL/GenBank/DDBJ databases">
        <title>Viruses from the air-sea interface of a natural surface slick.</title>
        <authorList>
            <person name="Rahlff J."/>
            <person name="Holmfeldt K."/>
        </authorList>
    </citation>
    <scope>NUCLEOTIDE SEQUENCE [LARGE SCALE GENOMIC DNA]</scope>
    <source>
        <strain evidence="2 3">SMS4</strain>
    </source>
</reference>
<dbReference type="InterPro" id="IPR001633">
    <property type="entry name" value="EAL_dom"/>
</dbReference>
<sequence>MAKSLNLEVVAEGVETQTQYDYRVSRGYDALQGYLLSKPLSVDHWRVLLQK</sequence>
<protein>
    <submittedName>
        <fullName evidence="2">EAL domain-containing protein</fullName>
    </submittedName>
</protein>
<dbReference type="EMBL" id="JAPJDZ010000008">
    <property type="protein sequence ID" value="MDP5135351.1"/>
    <property type="molecule type" value="Genomic_DNA"/>
</dbReference>
<dbReference type="SUPFAM" id="SSF141868">
    <property type="entry name" value="EAL domain-like"/>
    <property type="match status" value="1"/>
</dbReference>
<evidence type="ECO:0000259" key="1">
    <source>
        <dbReference type="PROSITE" id="PS50883"/>
    </source>
</evidence>
<dbReference type="PANTHER" id="PTHR33121">
    <property type="entry name" value="CYCLIC DI-GMP PHOSPHODIESTERASE PDEF"/>
    <property type="match status" value="1"/>
</dbReference>
<dbReference type="PANTHER" id="PTHR33121:SF79">
    <property type="entry name" value="CYCLIC DI-GMP PHOSPHODIESTERASE PDED-RELATED"/>
    <property type="match status" value="1"/>
</dbReference>
<gene>
    <name evidence="2" type="ORF">ORJ04_05230</name>
</gene>
<organism evidence="2 3">
    <name type="scientific">Rheinheimera baltica</name>
    <dbReference type="NCBI Taxonomy" id="67576"/>
    <lineage>
        <taxon>Bacteria</taxon>
        <taxon>Pseudomonadati</taxon>
        <taxon>Pseudomonadota</taxon>
        <taxon>Gammaproteobacteria</taxon>
        <taxon>Chromatiales</taxon>
        <taxon>Chromatiaceae</taxon>
        <taxon>Rheinheimera</taxon>
    </lineage>
</organism>
<dbReference type="InterPro" id="IPR050706">
    <property type="entry name" value="Cyclic-di-GMP_PDE-like"/>
</dbReference>
<keyword evidence="3" id="KW-1185">Reference proteome</keyword>
<proteinExistence type="predicted"/>